<gene>
    <name evidence="1" type="ORF">U9M48_009355</name>
</gene>
<evidence type="ECO:0000313" key="1">
    <source>
        <dbReference type="EMBL" id="WVZ59164.1"/>
    </source>
</evidence>
<sequence length="107" mass="11985">MYFSATVIPCISPDDQCTVGQGHAKEALVVVGQQASSGKEEPWLQAAATRFLLSLAGRSQGKFSVERFFKRKAPEHDHVNNSRCIPEINFEEEIKVKILIILIEEKK</sequence>
<keyword evidence="2" id="KW-1185">Reference proteome</keyword>
<accession>A0AAQ3SRL3</accession>
<dbReference type="Proteomes" id="UP001341281">
    <property type="component" value="Chromosome 02"/>
</dbReference>
<name>A0AAQ3SRL3_PASNO</name>
<proteinExistence type="predicted"/>
<reference evidence="1 2" key="1">
    <citation type="submission" date="2024-02" db="EMBL/GenBank/DDBJ databases">
        <title>High-quality chromosome-scale genome assembly of Pensacola bahiagrass (Paspalum notatum Flugge var. saurae).</title>
        <authorList>
            <person name="Vega J.M."/>
            <person name="Podio M."/>
            <person name="Orjuela J."/>
            <person name="Siena L.A."/>
            <person name="Pessino S.C."/>
            <person name="Combes M.C."/>
            <person name="Mariac C."/>
            <person name="Albertini E."/>
            <person name="Pupilli F."/>
            <person name="Ortiz J.P.A."/>
            <person name="Leblanc O."/>
        </authorList>
    </citation>
    <scope>NUCLEOTIDE SEQUENCE [LARGE SCALE GENOMIC DNA]</scope>
    <source>
        <strain evidence="1">R1</strain>
        <tissue evidence="1">Leaf</tissue>
    </source>
</reference>
<dbReference type="EMBL" id="CP144746">
    <property type="protein sequence ID" value="WVZ59164.1"/>
    <property type="molecule type" value="Genomic_DNA"/>
</dbReference>
<dbReference type="AlphaFoldDB" id="A0AAQ3SRL3"/>
<protein>
    <submittedName>
        <fullName evidence="1">Uncharacterized protein</fullName>
    </submittedName>
</protein>
<organism evidence="1 2">
    <name type="scientific">Paspalum notatum var. saurae</name>
    <dbReference type="NCBI Taxonomy" id="547442"/>
    <lineage>
        <taxon>Eukaryota</taxon>
        <taxon>Viridiplantae</taxon>
        <taxon>Streptophyta</taxon>
        <taxon>Embryophyta</taxon>
        <taxon>Tracheophyta</taxon>
        <taxon>Spermatophyta</taxon>
        <taxon>Magnoliopsida</taxon>
        <taxon>Liliopsida</taxon>
        <taxon>Poales</taxon>
        <taxon>Poaceae</taxon>
        <taxon>PACMAD clade</taxon>
        <taxon>Panicoideae</taxon>
        <taxon>Andropogonodae</taxon>
        <taxon>Paspaleae</taxon>
        <taxon>Paspalinae</taxon>
        <taxon>Paspalum</taxon>
    </lineage>
</organism>
<evidence type="ECO:0000313" key="2">
    <source>
        <dbReference type="Proteomes" id="UP001341281"/>
    </source>
</evidence>